<dbReference type="SUPFAM" id="SSF46785">
    <property type="entry name" value="Winged helix' DNA-binding domain"/>
    <property type="match status" value="1"/>
</dbReference>
<keyword evidence="3 6" id="KW-0238">DNA-binding</keyword>
<feature type="domain" description="HTH lysR-type" evidence="5">
    <location>
        <begin position="1"/>
        <end position="59"/>
    </location>
</feature>
<dbReference type="Proteomes" id="UP000252893">
    <property type="component" value="Unassembled WGS sequence"/>
</dbReference>
<dbReference type="InterPro" id="IPR000847">
    <property type="entry name" value="LysR_HTH_N"/>
</dbReference>
<evidence type="ECO:0000259" key="5">
    <source>
        <dbReference type="PROSITE" id="PS50931"/>
    </source>
</evidence>
<evidence type="ECO:0000256" key="4">
    <source>
        <dbReference type="ARBA" id="ARBA00023163"/>
    </source>
</evidence>
<comment type="caution">
    <text evidence="6">The sequence shown here is derived from an EMBL/GenBank/DDBJ whole genome shotgun (WGS) entry which is preliminary data.</text>
</comment>
<dbReference type="GO" id="GO:0010628">
    <property type="term" value="P:positive regulation of gene expression"/>
    <property type="evidence" value="ECO:0007669"/>
    <property type="project" value="TreeGrafter"/>
</dbReference>
<protein>
    <submittedName>
        <fullName evidence="6">DNA-binding transcriptional LysR family regulator</fullName>
    </submittedName>
</protein>
<dbReference type="PRINTS" id="PR00039">
    <property type="entry name" value="HTHLYSR"/>
</dbReference>
<dbReference type="InterPro" id="IPR005119">
    <property type="entry name" value="LysR_subst-bd"/>
</dbReference>
<dbReference type="OrthoDB" id="8479870at2"/>
<dbReference type="InterPro" id="IPR036390">
    <property type="entry name" value="WH_DNA-bd_sf"/>
</dbReference>
<comment type="similarity">
    <text evidence="1">Belongs to the LysR transcriptional regulatory family.</text>
</comment>
<organism evidence="6 7">
    <name type="scientific">Pseudochrobactrum asaccharolyticum</name>
    <dbReference type="NCBI Taxonomy" id="354351"/>
    <lineage>
        <taxon>Bacteria</taxon>
        <taxon>Pseudomonadati</taxon>
        <taxon>Pseudomonadota</taxon>
        <taxon>Alphaproteobacteria</taxon>
        <taxon>Hyphomicrobiales</taxon>
        <taxon>Brucellaceae</taxon>
        <taxon>Pseudochrobactrum</taxon>
    </lineage>
</organism>
<sequence length="328" mass="35131">MRNLKALEAYLEVATLGSVTAAAKRLQLSQPSVSRIIQDLERDLGQKLFVRVGQRLALTQQGMLLRDDVERALAGVAEVWERAQEVANLRTRPVRIACISALAFGLVPHAWASLSHSVGAEGARRIAIQTDTPERVRSSVLSNDADIGATSLPLQHRDQTTHWFGSAPCVLAVRADDPLAKEQGPIPLSAIKSRTLVEMSNRRGLPARIRQTLKNNHIETGGLIRTNSTMNALALIRAGAGGPAGTVGVVEPVTSAGTPLDGIVTLPLALDIPYSFGVISHNATQLSETAAELITALEQAAHLLVPGFKLHTPDEHQSLITQLALLED</sequence>
<dbReference type="Gene3D" id="3.40.190.10">
    <property type="entry name" value="Periplasmic binding protein-like II"/>
    <property type="match status" value="2"/>
</dbReference>
<proteinExistence type="inferred from homology"/>
<accession>A0A366E4L5</accession>
<dbReference type="RefSeq" id="WP_113943319.1">
    <property type="nucleotide sequence ID" value="NZ_JBHEEG010000012.1"/>
</dbReference>
<keyword evidence="7" id="KW-1185">Reference proteome</keyword>
<keyword evidence="4" id="KW-0804">Transcription</keyword>
<dbReference type="PANTHER" id="PTHR30427">
    <property type="entry name" value="TRANSCRIPTIONAL ACTIVATOR PROTEIN LYSR"/>
    <property type="match status" value="1"/>
</dbReference>
<reference evidence="6 7" key="1">
    <citation type="submission" date="2018-06" db="EMBL/GenBank/DDBJ databases">
        <title>Genomic Encyclopedia of Type Strains, Phase IV (KMG-IV): sequencing the most valuable type-strain genomes for metagenomic binning, comparative biology and taxonomic classification.</title>
        <authorList>
            <person name="Goeker M."/>
        </authorList>
    </citation>
    <scope>NUCLEOTIDE SEQUENCE [LARGE SCALE GENOMIC DNA]</scope>
    <source>
        <strain evidence="6 7">DSM 25619</strain>
    </source>
</reference>
<dbReference type="PANTHER" id="PTHR30427:SF1">
    <property type="entry name" value="TRANSCRIPTIONAL ACTIVATOR PROTEIN LYSR"/>
    <property type="match status" value="1"/>
</dbReference>
<evidence type="ECO:0000256" key="3">
    <source>
        <dbReference type="ARBA" id="ARBA00023125"/>
    </source>
</evidence>
<name>A0A366E4L5_9HYPH</name>
<evidence type="ECO:0000313" key="6">
    <source>
        <dbReference type="EMBL" id="RBO97283.1"/>
    </source>
</evidence>
<dbReference type="SUPFAM" id="SSF53850">
    <property type="entry name" value="Periplasmic binding protein-like II"/>
    <property type="match status" value="1"/>
</dbReference>
<dbReference type="GO" id="GO:0043565">
    <property type="term" value="F:sequence-specific DNA binding"/>
    <property type="evidence" value="ECO:0007669"/>
    <property type="project" value="TreeGrafter"/>
</dbReference>
<evidence type="ECO:0000256" key="1">
    <source>
        <dbReference type="ARBA" id="ARBA00009437"/>
    </source>
</evidence>
<dbReference type="Gene3D" id="1.10.10.10">
    <property type="entry name" value="Winged helix-like DNA-binding domain superfamily/Winged helix DNA-binding domain"/>
    <property type="match status" value="1"/>
</dbReference>
<keyword evidence="2" id="KW-0805">Transcription regulation</keyword>
<dbReference type="FunFam" id="1.10.10.10:FF:000001">
    <property type="entry name" value="LysR family transcriptional regulator"/>
    <property type="match status" value="1"/>
</dbReference>
<dbReference type="GO" id="GO:0003700">
    <property type="term" value="F:DNA-binding transcription factor activity"/>
    <property type="evidence" value="ECO:0007669"/>
    <property type="project" value="InterPro"/>
</dbReference>
<dbReference type="EMBL" id="QNRH01000002">
    <property type="protein sequence ID" value="RBO97283.1"/>
    <property type="molecule type" value="Genomic_DNA"/>
</dbReference>
<gene>
    <name evidence="6" type="ORF">DFR47_10264</name>
</gene>
<dbReference type="Pfam" id="PF03466">
    <property type="entry name" value="LysR_substrate"/>
    <property type="match status" value="1"/>
</dbReference>
<dbReference type="AlphaFoldDB" id="A0A366E4L5"/>
<dbReference type="PROSITE" id="PS50931">
    <property type="entry name" value="HTH_LYSR"/>
    <property type="match status" value="1"/>
</dbReference>
<dbReference type="Pfam" id="PF00126">
    <property type="entry name" value="HTH_1"/>
    <property type="match status" value="1"/>
</dbReference>
<dbReference type="InterPro" id="IPR036388">
    <property type="entry name" value="WH-like_DNA-bd_sf"/>
</dbReference>
<evidence type="ECO:0000256" key="2">
    <source>
        <dbReference type="ARBA" id="ARBA00023015"/>
    </source>
</evidence>
<evidence type="ECO:0000313" key="7">
    <source>
        <dbReference type="Proteomes" id="UP000252893"/>
    </source>
</evidence>